<comment type="caution">
    <text evidence="1">The sequence shown here is derived from an EMBL/GenBank/DDBJ whole genome shotgun (WGS) entry which is preliminary data.</text>
</comment>
<gene>
    <name evidence="1" type="ORF">D6D85_08395</name>
</gene>
<keyword evidence="2" id="KW-1185">Reference proteome</keyword>
<name>A0A3R9QVB9_9CREN</name>
<dbReference type="AlphaFoldDB" id="A0A3R9QVB9"/>
<reference evidence="1 2" key="1">
    <citation type="submission" date="2018-10" db="EMBL/GenBank/DDBJ databases">
        <title>Co-occurring genomic capacity for anaerobic methane metabolism and dissimilatory sulfite reduction discovered in the Korarchaeota.</title>
        <authorList>
            <person name="Mckay L.J."/>
            <person name="Dlakic M."/>
            <person name="Fields M.W."/>
            <person name="Delmont T.O."/>
            <person name="Eren A.M."/>
            <person name="Jay Z.J."/>
            <person name="Klingelsmith K.B."/>
            <person name="Rusch D.B."/>
            <person name="Inskeep W.P."/>
        </authorList>
    </citation>
    <scope>NUCLEOTIDE SEQUENCE [LARGE SCALE GENOMIC DNA]</scope>
    <source>
        <strain evidence="1 2">MDKW</strain>
    </source>
</reference>
<dbReference type="Proteomes" id="UP000277582">
    <property type="component" value="Unassembled WGS sequence"/>
</dbReference>
<sequence>MSMAVRVRLRVKSRVSQQVIEVSALVNSGFEAESPQILIPISVAKQISLYPPPITSSIMEVGTAGGPSRVFLVRDALDVWVLTNDREVGPKLSDAIISLIEEEVLISDKLAEELGLVLLAIGSGKWRFFDDPPDKIRYSEKPQYW</sequence>
<dbReference type="EMBL" id="RCOS01000097">
    <property type="protein sequence ID" value="RSN74275.1"/>
    <property type="molecule type" value="Genomic_DNA"/>
</dbReference>
<evidence type="ECO:0000313" key="1">
    <source>
        <dbReference type="EMBL" id="RSN74275.1"/>
    </source>
</evidence>
<evidence type="ECO:0000313" key="2">
    <source>
        <dbReference type="Proteomes" id="UP000277582"/>
    </source>
</evidence>
<proteinExistence type="predicted"/>
<organism evidence="1 2">
    <name type="scientific">Candidatus Methanodesulfokora washburnensis</name>
    <dbReference type="NCBI Taxonomy" id="2478471"/>
    <lineage>
        <taxon>Archaea</taxon>
        <taxon>Thermoproteota</taxon>
        <taxon>Candidatus Korarchaeia</taxon>
        <taxon>Candidatus Korarchaeia incertae sedis</taxon>
        <taxon>Candidatus Methanodesulfokora</taxon>
    </lineage>
</organism>
<accession>A0A3R9QVB9</accession>
<protein>
    <submittedName>
        <fullName evidence="1">Uncharacterized protein</fullName>
    </submittedName>
</protein>